<gene>
    <name evidence="1" type="ORF">Bandiella_01546</name>
</gene>
<evidence type="ECO:0000313" key="1">
    <source>
        <dbReference type="EMBL" id="WPX97396.1"/>
    </source>
</evidence>
<accession>A0ABZ0UQ56</accession>
<organism evidence="1 2">
    <name type="scientific">Candidatus Bandiella euplotis</name>
    <dbReference type="NCBI Taxonomy" id="1664265"/>
    <lineage>
        <taxon>Bacteria</taxon>
        <taxon>Pseudomonadati</taxon>
        <taxon>Pseudomonadota</taxon>
        <taxon>Alphaproteobacteria</taxon>
        <taxon>Rickettsiales</taxon>
        <taxon>Candidatus Midichloriaceae</taxon>
        <taxon>Candidatus Bandiella</taxon>
    </lineage>
</organism>
<protein>
    <submittedName>
        <fullName evidence="1">Uncharacterized protein</fullName>
    </submittedName>
</protein>
<name>A0ABZ0UQ56_9RICK</name>
<reference evidence="1 2" key="1">
    <citation type="submission" date="2022-11" db="EMBL/GenBank/DDBJ databases">
        <title>Host association and intracellularity evolved multiple times independently in the Rickettsiales.</title>
        <authorList>
            <person name="Castelli M."/>
            <person name="Nardi T."/>
            <person name="Gammuto L."/>
            <person name="Bellinzona G."/>
            <person name="Sabaneyeva E."/>
            <person name="Potekhin A."/>
            <person name="Serra V."/>
            <person name="Petroni G."/>
            <person name="Sassera D."/>
        </authorList>
    </citation>
    <scope>NUCLEOTIDE SEQUENCE [LARGE SCALE GENOMIC DNA]</scope>
    <source>
        <strain evidence="1 2">NDG2</strain>
        <plasmid evidence="1 2">unnamed1</plasmid>
    </source>
</reference>
<proteinExistence type="predicted"/>
<sequence>MGEVLSLRLESGASDLSSSTLLLVLKNTGNKNYVLQDDVIMKPGFLWDRFDVKSSNGAVVKYIGMMAKYSPQKFVLQSGEEISTQLDLMNAYNITRGSYDVCYSVDVLYFEDGGAVNIFQNDTMYYHESLSACLQNITFFDE</sequence>
<dbReference type="Proteomes" id="UP001327219">
    <property type="component" value="Plasmid unnamed1"/>
</dbReference>
<dbReference type="EMBL" id="CP110821">
    <property type="protein sequence ID" value="WPX97396.1"/>
    <property type="molecule type" value="Genomic_DNA"/>
</dbReference>
<geneLocation type="plasmid" evidence="1 2">
    <name>unnamed1</name>
</geneLocation>
<keyword evidence="1" id="KW-0614">Plasmid</keyword>
<keyword evidence="2" id="KW-1185">Reference proteome</keyword>
<dbReference type="Gene3D" id="2.60.40.2970">
    <property type="match status" value="1"/>
</dbReference>
<evidence type="ECO:0000313" key="2">
    <source>
        <dbReference type="Proteomes" id="UP001327219"/>
    </source>
</evidence>